<evidence type="ECO:0000313" key="4">
    <source>
        <dbReference type="Proteomes" id="UP000437862"/>
    </source>
</evidence>
<proteinExistence type="predicted"/>
<gene>
    <name evidence="1" type="ORF">GO485_21695</name>
    <name evidence="2" type="ORF">IP92_00353</name>
</gene>
<evidence type="ECO:0008006" key="5">
    <source>
        <dbReference type="Google" id="ProtNLM"/>
    </source>
</evidence>
<organism evidence="2 3">
    <name type="scientific">Pseudoduganella flava</name>
    <dbReference type="NCBI Taxonomy" id="871742"/>
    <lineage>
        <taxon>Bacteria</taxon>
        <taxon>Pseudomonadati</taxon>
        <taxon>Pseudomonadota</taxon>
        <taxon>Betaproteobacteria</taxon>
        <taxon>Burkholderiales</taxon>
        <taxon>Oxalobacteraceae</taxon>
        <taxon>Telluria group</taxon>
        <taxon>Pseudoduganella</taxon>
    </lineage>
</organism>
<reference evidence="1 4" key="3">
    <citation type="submission" date="2019-12" db="EMBL/GenBank/DDBJ databases">
        <title>Draft Genome Sequences of Six Type Strains of the Genus Massilia.</title>
        <authorList>
            <person name="Miess H."/>
            <person name="Frediansyah A."/>
            <person name="Goeker M."/>
            <person name="Gross H."/>
        </authorList>
    </citation>
    <scope>NUCLEOTIDE SEQUENCE [LARGE SCALE GENOMIC DNA]</scope>
    <source>
        <strain evidence="1 4">DSM 26639</strain>
    </source>
</reference>
<keyword evidence="4" id="KW-1185">Reference proteome</keyword>
<reference evidence="2 3" key="1">
    <citation type="journal article" date="2015" name="Stand. Genomic Sci.">
        <title>Genomic Encyclopedia of Bacterial and Archaeal Type Strains, Phase III: the genomes of soil and plant-associated and newly described type strains.</title>
        <authorList>
            <person name="Whitman W.B."/>
            <person name="Woyke T."/>
            <person name="Klenk H.P."/>
            <person name="Zhou Y."/>
            <person name="Lilburn T.G."/>
            <person name="Beck B.J."/>
            <person name="De Vos P."/>
            <person name="Vandamme P."/>
            <person name="Eisen J.A."/>
            <person name="Garrity G."/>
            <person name="Hugenholtz P."/>
            <person name="Kyrpides N.C."/>
        </authorList>
    </citation>
    <scope>NUCLEOTIDE SEQUENCE [LARGE SCALE GENOMIC DNA]</scope>
    <source>
        <strain evidence="2 3">CGMCC 1.10685</strain>
    </source>
</reference>
<dbReference type="RefSeq" id="WP_145872806.1">
    <property type="nucleotide sequence ID" value="NZ_CP046904.1"/>
</dbReference>
<reference evidence="2" key="2">
    <citation type="submission" date="2019-07" db="EMBL/GenBank/DDBJ databases">
        <authorList>
            <person name="Whitman W."/>
            <person name="Huntemann M."/>
            <person name="Clum A."/>
            <person name="Pillay M."/>
            <person name="Palaniappan K."/>
            <person name="Varghese N."/>
            <person name="Mikhailova N."/>
            <person name="Stamatis D."/>
            <person name="Reddy T."/>
            <person name="Daum C."/>
            <person name="Shapiro N."/>
            <person name="Ivanova N."/>
            <person name="Kyrpides N."/>
            <person name="Woyke T."/>
        </authorList>
    </citation>
    <scope>NUCLEOTIDE SEQUENCE</scope>
    <source>
        <strain evidence="2">CGMCC 1.10685</strain>
    </source>
</reference>
<dbReference type="AlphaFoldDB" id="A0A562Q3N6"/>
<name>A0A562Q3N6_9BURK</name>
<dbReference type="EMBL" id="VLKW01000001">
    <property type="protein sequence ID" value="TWI51369.1"/>
    <property type="molecule type" value="Genomic_DNA"/>
</dbReference>
<protein>
    <recommendedName>
        <fullName evidence="5">Transcriptional regulator</fullName>
    </recommendedName>
</protein>
<evidence type="ECO:0000313" key="3">
    <source>
        <dbReference type="Proteomes" id="UP000315112"/>
    </source>
</evidence>
<evidence type="ECO:0000313" key="1">
    <source>
        <dbReference type="EMBL" id="QGZ41416.1"/>
    </source>
</evidence>
<dbReference type="EMBL" id="CP046904">
    <property type="protein sequence ID" value="QGZ41416.1"/>
    <property type="molecule type" value="Genomic_DNA"/>
</dbReference>
<dbReference type="Proteomes" id="UP000315112">
    <property type="component" value="Unassembled WGS sequence"/>
</dbReference>
<sequence length="67" mass="7046">MSTSSTPAAVKAEQGPGQALDLIGKIVRIGSHGDPRVVAQLLASLAPEERQELDRLLAKLIQGLSSR</sequence>
<accession>A0A562Q3N6</accession>
<dbReference type="Proteomes" id="UP000437862">
    <property type="component" value="Chromosome"/>
</dbReference>
<evidence type="ECO:0000313" key="2">
    <source>
        <dbReference type="EMBL" id="TWI51369.1"/>
    </source>
</evidence>